<dbReference type="SUPFAM" id="SSF46565">
    <property type="entry name" value="Chaperone J-domain"/>
    <property type="match status" value="1"/>
</dbReference>
<reference evidence="2 3" key="1">
    <citation type="journal article" date="2017" name="Mol. Plant">
        <title>The Genome of Medicinal Plant Macleaya cordata Provides New Insights into Benzylisoquinoline Alkaloids Metabolism.</title>
        <authorList>
            <person name="Liu X."/>
            <person name="Liu Y."/>
            <person name="Huang P."/>
            <person name="Ma Y."/>
            <person name="Qing Z."/>
            <person name="Tang Q."/>
            <person name="Cao H."/>
            <person name="Cheng P."/>
            <person name="Zheng Y."/>
            <person name="Yuan Z."/>
            <person name="Zhou Y."/>
            <person name="Liu J."/>
            <person name="Tang Z."/>
            <person name="Zhuo Y."/>
            <person name="Zhang Y."/>
            <person name="Yu L."/>
            <person name="Huang J."/>
            <person name="Yang P."/>
            <person name="Peng Q."/>
            <person name="Zhang J."/>
            <person name="Jiang W."/>
            <person name="Zhang Z."/>
            <person name="Lin K."/>
            <person name="Ro D.K."/>
            <person name="Chen X."/>
            <person name="Xiong X."/>
            <person name="Shang Y."/>
            <person name="Huang S."/>
            <person name="Zeng J."/>
        </authorList>
    </citation>
    <scope>NUCLEOTIDE SEQUENCE [LARGE SCALE GENOMIC DNA]</scope>
    <source>
        <strain evidence="3">cv. BLH2017</strain>
        <tissue evidence="2">Root</tissue>
    </source>
</reference>
<dbReference type="Gene3D" id="1.10.287.110">
    <property type="entry name" value="DnaJ domain"/>
    <property type="match status" value="1"/>
</dbReference>
<protein>
    <submittedName>
        <fullName evidence="2">DnaJ domain</fullName>
    </submittedName>
</protein>
<dbReference type="PROSITE" id="PS50076">
    <property type="entry name" value="DNAJ_2"/>
    <property type="match status" value="1"/>
</dbReference>
<name>A0A200QQ38_MACCD</name>
<gene>
    <name evidence="2" type="ORF">BVC80_9013g18</name>
</gene>
<keyword evidence="3" id="KW-1185">Reference proteome</keyword>
<dbReference type="EMBL" id="MVGT01001374">
    <property type="protein sequence ID" value="OVA12567.1"/>
    <property type="molecule type" value="Genomic_DNA"/>
</dbReference>
<dbReference type="OrthoDB" id="10250354at2759"/>
<organism evidence="2 3">
    <name type="scientific">Macleaya cordata</name>
    <name type="common">Five-seeded plume-poppy</name>
    <name type="synonym">Bocconia cordata</name>
    <dbReference type="NCBI Taxonomy" id="56857"/>
    <lineage>
        <taxon>Eukaryota</taxon>
        <taxon>Viridiplantae</taxon>
        <taxon>Streptophyta</taxon>
        <taxon>Embryophyta</taxon>
        <taxon>Tracheophyta</taxon>
        <taxon>Spermatophyta</taxon>
        <taxon>Magnoliopsida</taxon>
        <taxon>Ranunculales</taxon>
        <taxon>Papaveraceae</taxon>
        <taxon>Papaveroideae</taxon>
        <taxon>Macleaya</taxon>
    </lineage>
</organism>
<evidence type="ECO:0000313" key="3">
    <source>
        <dbReference type="Proteomes" id="UP000195402"/>
    </source>
</evidence>
<dbReference type="FunCoup" id="A0A200QQ38">
    <property type="interactions" value="235"/>
</dbReference>
<dbReference type="OMA" id="STEHVDW"/>
<proteinExistence type="predicted"/>
<feature type="domain" description="J" evidence="1">
    <location>
        <begin position="76"/>
        <end position="140"/>
    </location>
</feature>
<dbReference type="CDD" id="cd06257">
    <property type="entry name" value="DnaJ"/>
    <property type="match status" value="1"/>
</dbReference>
<dbReference type="PRINTS" id="PR00625">
    <property type="entry name" value="JDOMAIN"/>
</dbReference>
<dbReference type="Proteomes" id="UP000195402">
    <property type="component" value="Unassembled WGS sequence"/>
</dbReference>
<dbReference type="Gene3D" id="3.30.70.20">
    <property type="match status" value="1"/>
</dbReference>
<evidence type="ECO:0000313" key="2">
    <source>
        <dbReference type="EMBL" id="OVA12567.1"/>
    </source>
</evidence>
<evidence type="ECO:0000259" key="1">
    <source>
        <dbReference type="PROSITE" id="PS50076"/>
    </source>
</evidence>
<dbReference type="STRING" id="56857.A0A200QQ38"/>
<dbReference type="SMART" id="SM00271">
    <property type="entry name" value="DnaJ"/>
    <property type="match status" value="1"/>
</dbReference>
<dbReference type="Pfam" id="PF00226">
    <property type="entry name" value="DnaJ"/>
    <property type="match status" value="1"/>
</dbReference>
<comment type="caution">
    <text evidence="2">The sequence shown here is derived from an EMBL/GenBank/DDBJ whole genome shotgun (WGS) entry which is preliminary data.</text>
</comment>
<dbReference type="PANTHER" id="PTHR45295:SF3">
    <property type="entry name" value="CHAPERONE DNAJ-DOMAIN SUPERFAMILY PROTEIN"/>
    <property type="match status" value="1"/>
</dbReference>
<dbReference type="InParanoid" id="A0A200QQ38"/>
<dbReference type="InterPro" id="IPR036869">
    <property type="entry name" value="J_dom_sf"/>
</dbReference>
<dbReference type="InterPro" id="IPR001623">
    <property type="entry name" value="DnaJ_domain"/>
</dbReference>
<dbReference type="AlphaFoldDB" id="A0A200QQ38"/>
<dbReference type="PANTHER" id="PTHR45295">
    <property type="entry name" value="CHAPERONE PROTEIN DNAJ C76, CHLOROPLASTIC"/>
    <property type="match status" value="1"/>
</dbReference>
<accession>A0A200QQ38</accession>
<sequence>MDSLFLCNITPRFTPISNSKTVINSKGSIFPSRYSFSGLLNKTHNPIFFQTHSITSSFTVNCKEIEAEDYPLSTSSAYDLLGVDPNCSSADLKSAFRSKVKQFHPDVSKDEGISDIMIRRVIRAYEVQPLLAIIRLDPFDEPECEAFDLFVNETLCIGKGCPSSCVKNAPHAFSFVSSTGTARATSQAGNGDDNRVQIAVGRCPRNCIHYVTPSQRIILEELLDSILNSPVNSTAEADILYSLITKAKFENNRYQKPKKQPKNTTQNVDWF</sequence>